<dbReference type="PANTHER" id="PTHR12239">
    <property type="entry name" value="PROTEIN CBG20215-RELATED"/>
    <property type="match status" value="1"/>
</dbReference>
<name>A0A4Z2FKL1_9TELE</name>
<dbReference type="EMBL" id="SRLO01001081">
    <property type="protein sequence ID" value="TNN41777.1"/>
    <property type="molecule type" value="Genomic_DNA"/>
</dbReference>
<reference evidence="2 3" key="1">
    <citation type="submission" date="2019-03" db="EMBL/GenBank/DDBJ databases">
        <title>First draft genome of Liparis tanakae, snailfish: a comprehensive survey of snailfish specific genes.</title>
        <authorList>
            <person name="Kim W."/>
            <person name="Song I."/>
            <person name="Jeong J.-H."/>
            <person name="Kim D."/>
            <person name="Kim S."/>
            <person name="Ryu S."/>
            <person name="Song J.Y."/>
            <person name="Lee S.K."/>
        </authorList>
    </citation>
    <scope>NUCLEOTIDE SEQUENCE [LARGE SCALE GENOMIC DNA]</scope>
    <source>
        <tissue evidence="2">Muscle</tissue>
    </source>
</reference>
<dbReference type="PANTHER" id="PTHR12239:SF41">
    <property type="entry name" value="MEMBRANE ASSOCIATED PROTEIN, PUTATIVE-RELATED"/>
    <property type="match status" value="1"/>
</dbReference>
<feature type="compositionally biased region" description="Acidic residues" evidence="1">
    <location>
        <begin position="12"/>
        <end position="27"/>
    </location>
</feature>
<comment type="caution">
    <text evidence="2">The sequence shown here is derived from an EMBL/GenBank/DDBJ whole genome shotgun (WGS) entry which is preliminary data.</text>
</comment>
<accession>A0A4Z2FKL1</accession>
<dbReference type="Proteomes" id="UP000314294">
    <property type="component" value="Unassembled WGS sequence"/>
</dbReference>
<feature type="compositionally biased region" description="Basic and acidic residues" evidence="1">
    <location>
        <begin position="37"/>
        <end position="105"/>
    </location>
</feature>
<gene>
    <name evidence="2" type="ORF">EYF80_048058</name>
</gene>
<dbReference type="OrthoDB" id="10068961at2759"/>
<evidence type="ECO:0000313" key="3">
    <source>
        <dbReference type="Proteomes" id="UP000314294"/>
    </source>
</evidence>
<organism evidence="2 3">
    <name type="scientific">Liparis tanakae</name>
    <name type="common">Tanaka's snailfish</name>
    <dbReference type="NCBI Taxonomy" id="230148"/>
    <lineage>
        <taxon>Eukaryota</taxon>
        <taxon>Metazoa</taxon>
        <taxon>Chordata</taxon>
        <taxon>Craniata</taxon>
        <taxon>Vertebrata</taxon>
        <taxon>Euteleostomi</taxon>
        <taxon>Actinopterygii</taxon>
        <taxon>Neopterygii</taxon>
        <taxon>Teleostei</taxon>
        <taxon>Neoteleostei</taxon>
        <taxon>Acanthomorphata</taxon>
        <taxon>Eupercaria</taxon>
        <taxon>Perciformes</taxon>
        <taxon>Cottioidei</taxon>
        <taxon>Cottales</taxon>
        <taxon>Liparidae</taxon>
        <taxon>Liparis</taxon>
    </lineage>
</organism>
<proteinExistence type="predicted"/>
<feature type="region of interest" description="Disordered" evidence="1">
    <location>
        <begin position="1"/>
        <end position="105"/>
    </location>
</feature>
<protein>
    <submittedName>
        <fullName evidence="2">Uncharacterized protein</fullName>
    </submittedName>
</protein>
<keyword evidence="3" id="KW-1185">Reference proteome</keyword>
<dbReference type="AlphaFoldDB" id="A0A4Z2FKL1"/>
<sequence>MKVKRRTSGTGDGDEEREVQPRDDDELLSLRASEPQSLRDSETQSLRDSEPQSLRDSETQRLRASETQRLRASETQRLRASETQKLRDSEPQSLRDSEPQRLGPRRAESLPRVFLPVSSWSSVGLGASALVLLQFHLPNESSDAWSSPLFTSGALCRPIKVTNGHQEKARRTKGRRTFFWGAGLK</sequence>
<dbReference type="InterPro" id="IPR052293">
    <property type="entry name" value="SRRP"/>
</dbReference>
<evidence type="ECO:0000313" key="2">
    <source>
        <dbReference type="EMBL" id="TNN41777.1"/>
    </source>
</evidence>
<evidence type="ECO:0000256" key="1">
    <source>
        <dbReference type="SAM" id="MobiDB-lite"/>
    </source>
</evidence>